<dbReference type="GO" id="GO:0000160">
    <property type="term" value="P:phosphorelay signal transduction system"/>
    <property type="evidence" value="ECO:0007669"/>
    <property type="project" value="InterPro"/>
</dbReference>
<dbReference type="PROSITE" id="PS50887">
    <property type="entry name" value="GGDEF"/>
    <property type="match status" value="1"/>
</dbReference>
<dbReference type="Gene3D" id="3.40.50.2300">
    <property type="match status" value="1"/>
</dbReference>
<dbReference type="EMBL" id="JAAAWO010000003">
    <property type="protein sequence ID" value="NDW14941.1"/>
    <property type="molecule type" value="Genomic_DNA"/>
</dbReference>
<dbReference type="AlphaFoldDB" id="A0A6N9TCS1"/>
<protein>
    <recommendedName>
        <fullName evidence="2">diguanylate cyclase</fullName>
        <ecNumber evidence="2">2.7.7.65</ecNumber>
    </recommendedName>
</protein>
<evidence type="ECO:0000313" key="8">
    <source>
        <dbReference type="Proteomes" id="UP000471381"/>
    </source>
</evidence>
<comment type="caution">
    <text evidence="7">The sequence shown here is derived from an EMBL/GenBank/DDBJ whole genome shotgun (WGS) entry which is preliminary data.</text>
</comment>
<comment type="catalytic activity">
    <reaction evidence="3">
        <text>2 GTP = 3',3'-c-di-GMP + 2 diphosphate</text>
        <dbReference type="Rhea" id="RHEA:24898"/>
        <dbReference type="ChEBI" id="CHEBI:33019"/>
        <dbReference type="ChEBI" id="CHEBI:37565"/>
        <dbReference type="ChEBI" id="CHEBI:58805"/>
        <dbReference type="EC" id="2.7.7.65"/>
    </reaction>
</comment>
<dbReference type="NCBIfam" id="TIGR00254">
    <property type="entry name" value="GGDEF"/>
    <property type="match status" value="1"/>
</dbReference>
<evidence type="ECO:0000256" key="1">
    <source>
        <dbReference type="ARBA" id="ARBA00001946"/>
    </source>
</evidence>
<proteinExistence type="predicted"/>
<feature type="domain" description="GGDEF" evidence="6">
    <location>
        <begin position="170"/>
        <end position="308"/>
    </location>
</feature>
<dbReference type="GO" id="GO:0052621">
    <property type="term" value="F:diguanylate cyclase activity"/>
    <property type="evidence" value="ECO:0007669"/>
    <property type="project" value="UniProtKB-EC"/>
</dbReference>
<name>A0A6N9TCS1_9ALTE</name>
<dbReference type="Proteomes" id="UP000471381">
    <property type="component" value="Unassembled WGS sequence"/>
</dbReference>
<dbReference type="GO" id="GO:0043709">
    <property type="term" value="P:cell adhesion involved in single-species biofilm formation"/>
    <property type="evidence" value="ECO:0007669"/>
    <property type="project" value="TreeGrafter"/>
</dbReference>
<dbReference type="Pfam" id="PF00072">
    <property type="entry name" value="Response_reg"/>
    <property type="match status" value="1"/>
</dbReference>
<dbReference type="EC" id="2.7.7.65" evidence="2"/>
<dbReference type="InterPro" id="IPR043128">
    <property type="entry name" value="Rev_trsase/Diguanyl_cyclase"/>
</dbReference>
<dbReference type="InterPro" id="IPR000160">
    <property type="entry name" value="GGDEF_dom"/>
</dbReference>
<reference evidence="7 8" key="1">
    <citation type="submission" date="2020-01" db="EMBL/GenBank/DDBJ databases">
        <title>Genomes of bacteria type strains.</title>
        <authorList>
            <person name="Chen J."/>
            <person name="Zhu S."/>
            <person name="Yang J."/>
        </authorList>
    </citation>
    <scope>NUCLEOTIDE SEQUENCE [LARGE SCALE GENOMIC DNA]</scope>
    <source>
        <strain evidence="7 8">LMG 24078</strain>
    </source>
</reference>
<keyword evidence="8" id="KW-1185">Reference proteome</keyword>
<evidence type="ECO:0000256" key="4">
    <source>
        <dbReference type="PROSITE-ProRule" id="PRU00169"/>
    </source>
</evidence>
<dbReference type="SMART" id="SM00267">
    <property type="entry name" value="GGDEF"/>
    <property type="match status" value="1"/>
</dbReference>
<dbReference type="Pfam" id="PF00990">
    <property type="entry name" value="GGDEF"/>
    <property type="match status" value="1"/>
</dbReference>
<dbReference type="GO" id="GO:0005886">
    <property type="term" value="C:plasma membrane"/>
    <property type="evidence" value="ECO:0007669"/>
    <property type="project" value="TreeGrafter"/>
</dbReference>
<sequence>MLAKIKSFSECKVLIVDDEIASRILLESILESFVVCQTASSGREAIQKCRQDVPDLVLLDMNMPDKNGLEVCQALRVFPETASVPIIFVTATMDVQVENACWEVGASDFVMKPVNASTLTHRIKTHLENKTRTEYLESMVYHDQLTGLYNRSYLAKEIPKTIKQVARDKDSIGIIVIDIDRFKLFNDNYGHLDGDICLQRVASIIENTVKRPKDAVIRFGGEEFLVILPYVDETGAGFVAEQIVKAVSKAKITHEYGLDGIVTISAGYATKPAREFIDSSATSLIKEADMALFEAKDTGRNQAKGFSPSL</sequence>
<keyword evidence="4" id="KW-0597">Phosphoprotein</keyword>
<organism evidence="7 8">
    <name type="scientific">Alteromonas genovensis</name>
    <dbReference type="NCBI Taxonomy" id="471225"/>
    <lineage>
        <taxon>Bacteria</taxon>
        <taxon>Pseudomonadati</taxon>
        <taxon>Pseudomonadota</taxon>
        <taxon>Gammaproteobacteria</taxon>
        <taxon>Alteromonadales</taxon>
        <taxon>Alteromonadaceae</taxon>
        <taxon>Alteromonas/Salinimonas group</taxon>
        <taxon>Alteromonas</taxon>
    </lineage>
</organism>
<dbReference type="PANTHER" id="PTHR45138">
    <property type="entry name" value="REGULATORY COMPONENTS OF SENSORY TRANSDUCTION SYSTEM"/>
    <property type="match status" value="1"/>
</dbReference>
<dbReference type="SMART" id="SM00448">
    <property type="entry name" value="REC"/>
    <property type="match status" value="1"/>
</dbReference>
<accession>A0A6N9TCS1</accession>
<evidence type="ECO:0000259" key="5">
    <source>
        <dbReference type="PROSITE" id="PS50110"/>
    </source>
</evidence>
<dbReference type="InterPro" id="IPR050469">
    <property type="entry name" value="Diguanylate_Cyclase"/>
</dbReference>
<evidence type="ECO:0000256" key="2">
    <source>
        <dbReference type="ARBA" id="ARBA00012528"/>
    </source>
</evidence>
<dbReference type="InterPro" id="IPR011006">
    <property type="entry name" value="CheY-like_superfamily"/>
</dbReference>
<dbReference type="PANTHER" id="PTHR45138:SF9">
    <property type="entry name" value="DIGUANYLATE CYCLASE DGCM-RELATED"/>
    <property type="match status" value="1"/>
</dbReference>
<evidence type="ECO:0000259" key="6">
    <source>
        <dbReference type="PROSITE" id="PS50887"/>
    </source>
</evidence>
<dbReference type="RefSeq" id="WP_163105501.1">
    <property type="nucleotide sequence ID" value="NZ_JAAAWO010000003.1"/>
</dbReference>
<dbReference type="SUPFAM" id="SSF52172">
    <property type="entry name" value="CheY-like"/>
    <property type="match status" value="1"/>
</dbReference>
<feature type="domain" description="Response regulatory" evidence="5">
    <location>
        <begin position="12"/>
        <end position="127"/>
    </location>
</feature>
<comment type="cofactor">
    <cofactor evidence="1">
        <name>Mg(2+)</name>
        <dbReference type="ChEBI" id="CHEBI:18420"/>
    </cofactor>
</comment>
<evidence type="ECO:0000256" key="3">
    <source>
        <dbReference type="ARBA" id="ARBA00034247"/>
    </source>
</evidence>
<dbReference type="PROSITE" id="PS50110">
    <property type="entry name" value="RESPONSE_REGULATORY"/>
    <property type="match status" value="1"/>
</dbReference>
<evidence type="ECO:0000313" key="7">
    <source>
        <dbReference type="EMBL" id="NDW14941.1"/>
    </source>
</evidence>
<gene>
    <name evidence="7" type="ORF">GTQ48_05275</name>
</gene>
<dbReference type="CDD" id="cd01949">
    <property type="entry name" value="GGDEF"/>
    <property type="match status" value="1"/>
</dbReference>
<feature type="modified residue" description="4-aspartylphosphate" evidence="4">
    <location>
        <position position="60"/>
    </location>
</feature>
<dbReference type="InterPro" id="IPR001789">
    <property type="entry name" value="Sig_transdc_resp-reg_receiver"/>
</dbReference>
<dbReference type="FunFam" id="3.30.70.270:FF:000001">
    <property type="entry name" value="Diguanylate cyclase domain protein"/>
    <property type="match status" value="1"/>
</dbReference>
<dbReference type="SUPFAM" id="SSF55073">
    <property type="entry name" value="Nucleotide cyclase"/>
    <property type="match status" value="1"/>
</dbReference>
<dbReference type="Gene3D" id="3.30.70.270">
    <property type="match status" value="1"/>
</dbReference>
<dbReference type="InterPro" id="IPR029787">
    <property type="entry name" value="Nucleotide_cyclase"/>
</dbReference>
<dbReference type="GO" id="GO:1902201">
    <property type="term" value="P:negative regulation of bacterial-type flagellum-dependent cell motility"/>
    <property type="evidence" value="ECO:0007669"/>
    <property type="project" value="TreeGrafter"/>
</dbReference>